<evidence type="ECO:0000313" key="2">
    <source>
        <dbReference type="Proteomes" id="UP000026902"/>
    </source>
</evidence>
<sequence length="57" mass="6582">MNAILKAQLRNGIAYLERTGEQPSFDWMIEVAERHNLSLVAIKTIFKELEEDMLCNS</sequence>
<evidence type="ECO:0000313" key="1">
    <source>
        <dbReference type="EMBL" id="AHZ09630.1"/>
    </source>
</evidence>
<dbReference type="KEGG" id="vg:19526496"/>
<proteinExistence type="predicted"/>
<keyword evidence="2" id="KW-1185">Reference proteome</keyword>
<dbReference type="RefSeq" id="YP_009037096.1">
    <property type="nucleotide sequence ID" value="NC_024216.1"/>
</dbReference>
<name>A0A024AZN5_9CAUD</name>
<dbReference type="Proteomes" id="UP000026902">
    <property type="component" value="Segment"/>
</dbReference>
<reference evidence="2" key="1">
    <citation type="submission" date="2014-09" db="EMBL/GenBank/DDBJ databases">
        <authorList>
            <person name="Sauder A.B."/>
            <person name="McKenzie Q.R."/>
            <person name="Temple L.M."/>
            <person name="Alexis B.K."/>
            <person name="Al-Atrache Z."/>
            <person name="Lewis L.O."/>
            <person name="Loesser-Casey K.E."/>
            <person name="Mitchell K.J."/>
        </authorList>
    </citation>
    <scope>NUCLEOTIDE SEQUENCE [LARGE SCALE GENOMIC DNA]</scope>
</reference>
<protein>
    <submittedName>
        <fullName evidence="1">Uncharacterized protein</fullName>
    </submittedName>
</protein>
<dbReference type="EMBL" id="KJ489397">
    <property type="protein sequence ID" value="AHZ09630.1"/>
    <property type="molecule type" value="Genomic_DNA"/>
</dbReference>
<accession>A0A024AZN5</accession>
<organism evidence="1 2">
    <name type="scientific">Bacillus phage CAM003</name>
    <dbReference type="NCBI Taxonomy" id="1486657"/>
    <lineage>
        <taxon>Viruses</taxon>
        <taxon>Duplodnaviria</taxon>
        <taxon>Heunggongvirae</taxon>
        <taxon>Uroviricota</taxon>
        <taxon>Caudoviricetes</taxon>
        <taxon>Herelleviridae</taxon>
        <taxon>Bastillevirinae</taxon>
        <taxon>Bastillevirus</taxon>
        <taxon>Bastillevirus CAM003</taxon>
    </lineage>
</organism>
<dbReference type="GeneID" id="19526496"/>